<dbReference type="Proteomes" id="UP001055940">
    <property type="component" value="Chromosome"/>
</dbReference>
<dbReference type="Gene3D" id="1.25.40.10">
    <property type="entry name" value="Tetratricopeptide repeat domain"/>
    <property type="match status" value="1"/>
</dbReference>
<evidence type="ECO:0000313" key="2">
    <source>
        <dbReference type="Proteomes" id="UP001055940"/>
    </source>
</evidence>
<sequence length="670" mass="73476">MASPPEAHNRNANDVRGAVYGQLLQVQDIHGGVTLNAAQAPPPVADVSLDPPRPATPARGRAELLTELQSAMQRGAPVPHVLTGPGGFGKTTVAATLAEHARSEGWTVFWVRPDAIVPSMLEVAVELGGSRQEAEQFKVAPRSATRWVWRHLDAAPRPWLLVIDNADQPELLDPENRPGEQRGWMRASPGGFVLVTSRVDDPALWAPAKVHRVEVLEDTEAAVALTDHSGLAELPGAADLAERLGGVPLALTLAGRVLATHQVLFPDADALLRHLGEDVARIDTLAAPLVTGPDSERRLLSEVWELSLRLVTEREPTAGPLLRILSVLGGNAVAVPLRRLPLSELAGGALGSLDEAGLARAINELVVHGLVTVGQRAGETALRLHPLVSESIRVNLGPESLPLLETAERLLRWRADHDYVLEMGAYTVLHRVLSRIHDPGHPESVRVNAQSQRSLMLLGHREEAERNLRVIADQSRANLGGDHPESLRAQHTLADALRDLDRFEEAEEIFRSVTRERESVLGTTHPETLSSRHQVALMRGLRGDLATAEEEFRSLWEEHVKLSREEDQGALQALENLSFVLMYRGEHDAAEEGFRRVGQVRSRLLGRLHPRTVETGYNLARVAFERGDYRTAAEGFARTMETREEILGEDHPATSMTREWYEKAGRLAEG</sequence>
<dbReference type="InterPro" id="IPR053137">
    <property type="entry name" value="NLR-like"/>
</dbReference>
<dbReference type="PANTHER" id="PTHR46082:SF6">
    <property type="entry name" value="AAA+ ATPASE DOMAIN-CONTAINING PROTEIN-RELATED"/>
    <property type="match status" value="1"/>
</dbReference>
<dbReference type="PANTHER" id="PTHR46082">
    <property type="entry name" value="ATP/GTP-BINDING PROTEIN-RELATED"/>
    <property type="match status" value="1"/>
</dbReference>
<keyword evidence="2" id="KW-1185">Reference proteome</keyword>
<dbReference type="InterPro" id="IPR011990">
    <property type="entry name" value="TPR-like_helical_dom_sf"/>
</dbReference>
<accession>A0ABY5D7A2</accession>
<protein>
    <submittedName>
        <fullName evidence="1">Tetratricopeptide repeat protein</fullName>
    </submittedName>
</protein>
<dbReference type="SUPFAM" id="SSF52540">
    <property type="entry name" value="P-loop containing nucleoside triphosphate hydrolases"/>
    <property type="match status" value="1"/>
</dbReference>
<dbReference type="InterPro" id="IPR027417">
    <property type="entry name" value="P-loop_NTPase"/>
</dbReference>
<proteinExistence type="predicted"/>
<dbReference type="RefSeq" id="WP_254418382.1">
    <property type="nucleotide sequence ID" value="NZ_BAAAJB010000081.1"/>
</dbReference>
<gene>
    <name evidence="1" type="ORF">NE857_28155</name>
</gene>
<organism evidence="1 2">
    <name type="scientific">Nocardiopsis exhalans</name>
    <dbReference type="NCBI Taxonomy" id="163604"/>
    <lineage>
        <taxon>Bacteria</taxon>
        <taxon>Bacillati</taxon>
        <taxon>Actinomycetota</taxon>
        <taxon>Actinomycetes</taxon>
        <taxon>Streptosporangiales</taxon>
        <taxon>Nocardiopsidaceae</taxon>
        <taxon>Nocardiopsis</taxon>
    </lineage>
</organism>
<dbReference type="Pfam" id="PF13424">
    <property type="entry name" value="TPR_12"/>
    <property type="match status" value="2"/>
</dbReference>
<name>A0ABY5D7A2_9ACTN</name>
<dbReference type="Gene3D" id="3.40.50.300">
    <property type="entry name" value="P-loop containing nucleotide triphosphate hydrolases"/>
    <property type="match status" value="1"/>
</dbReference>
<dbReference type="EMBL" id="CP099837">
    <property type="protein sequence ID" value="USY19103.1"/>
    <property type="molecule type" value="Genomic_DNA"/>
</dbReference>
<evidence type="ECO:0000313" key="1">
    <source>
        <dbReference type="EMBL" id="USY19103.1"/>
    </source>
</evidence>
<dbReference type="SUPFAM" id="SSF48452">
    <property type="entry name" value="TPR-like"/>
    <property type="match status" value="2"/>
</dbReference>
<reference evidence="1" key="1">
    <citation type="submission" date="2022-06" db="EMBL/GenBank/DDBJ databases">
        <authorList>
            <person name="Ping M."/>
        </authorList>
    </citation>
    <scope>NUCLEOTIDE SEQUENCE</scope>
    <source>
        <strain evidence="1">JCM11759T</strain>
    </source>
</reference>